<evidence type="ECO:0000259" key="4">
    <source>
        <dbReference type="PROSITE" id="PS51858"/>
    </source>
</evidence>
<proteinExistence type="inferred from homology"/>
<keyword evidence="3" id="KW-0378">Hydrolase</keyword>
<dbReference type="Pfam" id="PF05903">
    <property type="entry name" value="Peptidase_C97"/>
    <property type="match status" value="1"/>
</dbReference>
<feature type="non-terminal residue" evidence="5">
    <location>
        <position position="1"/>
    </location>
</feature>
<dbReference type="AlphaFoldDB" id="A0A812NRK9"/>
<evidence type="ECO:0000256" key="2">
    <source>
        <dbReference type="ARBA" id="ARBA00022670"/>
    </source>
</evidence>
<gene>
    <name evidence="5" type="ORF">SNEC2469_LOCUS8187</name>
</gene>
<dbReference type="GO" id="GO:0101005">
    <property type="term" value="F:deubiquitinase activity"/>
    <property type="evidence" value="ECO:0007669"/>
    <property type="project" value="TreeGrafter"/>
</dbReference>
<name>A0A812NRK9_9DINO</name>
<evidence type="ECO:0000313" key="6">
    <source>
        <dbReference type="Proteomes" id="UP000601435"/>
    </source>
</evidence>
<dbReference type="GO" id="GO:0016579">
    <property type="term" value="P:protein deubiquitination"/>
    <property type="evidence" value="ECO:0007669"/>
    <property type="project" value="TreeGrafter"/>
</dbReference>
<keyword evidence="2" id="KW-0645">Protease</keyword>
<evidence type="ECO:0000256" key="1">
    <source>
        <dbReference type="ARBA" id="ARBA00008140"/>
    </source>
</evidence>
<dbReference type="Gene3D" id="3.90.1720.30">
    <property type="entry name" value="PPPDE domains"/>
    <property type="match status" value="1"/>
</dbReference>
<evidence type="ECO:0000313" key="5">
    <source>
        <dbReference type="EMBL" id="CAE7325043.1"/>
    </source>
</evidence>
<protein>
    <recommendedName>
        <fullName evidence="4">PPPDE domain-containing protein</fullName>
    </recommendedName>
</protein>
<comment type="caution">
    <text evidence="5">The sequence shown here is derived from an EMBL/GenBank/DDBJ whole genome shotgun (WGS) entry which is preliminary data.</text>
</comment>
<dbReference type="OrthoDB" id="434175at2759"/>
<dbReference type="GO" id="GO:0006508">
    <property type="term" value="P:proteolysis"/>
    <property type="evidence" value="ECO:0007669"/>
    <property type="project" value="UniProtKB-KW"/>
</dbReference>
<dbReference type="InterPro" id="IPR042266">
    <property type="entry name" value="PPPDE_sf"/>
</dbReference>
<dbReference type="PANTHER" id="PTHR12378">
    <property type="entry name" value="DESUMOYLATING ISOPEPTIDASE"/>
    <property type="match status" value="1"/>
</dbReference>
<dbReference type="PROSITE" id="PS51858">
    <property type="entry name" value="PPPDE"/>
    <property type="match status" value="1"/>
</dbReference>
<dbReference type="PANTHER" id="PTHR12378:SF80">
    <property type="entry name" value="IP06716P-RELATED"/>
    <property type="match status" value="1"/>
</dbReference>
<keyword evidence="6" id="KW-1185">Reference proteome</keyword>
<evidence type="ECO:0000256" key="3">
    <source>
        <dbReference type="ARBA" id="ARBA00022801"/>
    </source>
</evidence>
<feature type="domain" description="PPPDE" evidence="4">
    <location>
        <begin position="130"/>
        <end position="260"/>
    </location>
</feature>
<organism evidence="5 6">
    <name type="scientific">Symbiodinium necroappetens</name>
    <dbReference type="NCBI Taxonomy" id="1628268"/>
    <lineage>
        <taxon>Eukaryota</taxon>
        <taxon>Sar</taxon>
        <taxon>Alveolata</taxon>
        <taxon>Dinophyceae</taxon>
        <taxon>Suessiales</taxon>
        <taxon>Symbiodiniaceae</taxon>
        <taxon>Symbiodinium</taxon>
    </lineage>
</organism>
<comment type="similarity">
    <text evidence="1">Belongs to the DeSI family.</text>
</comment>
<reference evidence="5" key="1">
    <citation type="submission" date="2021-02" db="EMBL/GenBank/DDBJ databases">
        <authorList>
            <person name="Dougan E. K."/>
            <person name="Rhodes N."/>
            <person name="Thang M."/>
            <person name="Chan C."/>
        </authorList>
    </citation>
    <scope>NUCLEOTIDE SEQUENCE</scope>
</reference>
<accession>A0A812NRK9</accession>
<sequence length="260" mass="28945">MQEPISVVPTEACGEPLQEEEEVALTPCCASDPGSDSFLSAPEALELQEGLEELPKFLELGSQPYELLCAALPCKELFALRLVSTSARMDTNREIEVRLKSLWLGARARVESPPASPTHARERAPSVEETPVKLNIYDVTTNPTVQWINSLFANQYSPVKFGGIFHVGVQIGSREWAFGYKPSGTGVFWTPPLFPGQHHFRETIDMPPTTLSRTEIAEVMTSLEIKWSGPSYNVFRRNCCHFADEVCEILGVGNIPEWTY</sequence>
<dbReference type="EMBL" id="CAJNJA010013598">
    <property type="protein sequence ID" value="CAE7325043.1"/>
    <property type="molecule type" value="Genomic_DNA"/>
</dbReference>
<dbReference type="InterPro" id="IPR008580">
    <property type="entry name" value="PPPDE_dom"/>
</dbReference>
<dbReference type="Proteomes" id="UP000601435">
    <property type="component" value="Unassembled WGS sequence"/>
</dbReference>
<dbReference type="SMART" id="SM01179">
    <property type="entry name" value="DUF862"/>
    <property type="match status" value="1"/>
</dbReference>